<protein>
    <recommendedName>
        <fullName evidence="2">RNase H type-1 domain-containing protein</fullName>
    </recommendedName>
</protein>
<dbReference type="GO" id="GO:0003676">
    <property type="term" value="F:nucleic acid binding"/>
    <property type="evidence" value="ECO:0007669"/>
    <property type="project" value="InterPro"/>
</dbReference>
<feature type="region of interest" description="Disordered" evidence="1">
    <location>
        <begin position="538"/>
        <end position="627"/>
    </location>
</feature>
<dbReference type="GO" id="GO:0004523">
    <property type="term" value="F:RNA-DNA hybrid ribonuclease activity"/>
    <property type="evidence" value="ECO:0007669"/>
    <property type="project" value="InterPro"/>
</dbReference>
<dbReference type="InterPro" id="IPR002156">
    <property type="entry name" value="RNaseH_domain"/>
</dbReference>
<gene>
    <name evidence="3" type="ORF">GTA08_BOTSDO04742</name>
</gene>
<feature type="compositionally biased region" description="Basic and acidic residues" evidence="1">
    <location>
        <begin position="29"/>
        <end position="50"/>
    </location>
</feature>
<dbReference type="SUPFAM" id="SSF53098">
    <property type="entry name" value="Ribonuclease H-like"/>
    <property type="match status" value="1"/>
</dbReference>
<dbReference type="InterPro" id="IPR012337">
    <property type="entry name" value="RNaseH-like_sf"/>
</dbReference>
<keyword evidence="4" id="KW-1185">Reference proteome</keyword>
<feature type="compositionally biased region" description="Basic and acidic residues" evidence="1">
    <location>
        <begin position="564"/>
        <end position="581"/>
    </location>
</feature>
<dbReference type="Gene3D" id="3.30.420.10">
    <property type="entry name" value="Ribonuclease H-like superfamily/Ribonuclease H"/>
    <property type="match status" value="1"/>
</dbReference>
<dbReference type="PROSITE" id="PS50879">
    <property type="entry name" value="RNASE_H_1"/>
    <property type="match status" value="1"/>
</dbReference>
<feature type="compositionally biased region" description="Basic and acidic residues" evidence="1">
    <location>
        <begin position="176"/>
        <end position="185"/>
    </location>
</feature>
<organism evidence="3 4">
    <name type="scientific">Botryosphaeria dothidea</name>
    <dbReference type="NCBI Taxonomy" id="55169"/>
    <lineage>
        <taxon>Eukaryota</taxon>
        <taxon>Fungi</taxon>
        <taxon>Dikarya</taxon>
        <taxon>Ascomycota</taxon>
        <taxon>Pezizomycotina</taxon>
        <taxon>Dothideomycetes</taxon>
        <taxon>Dothideomycetes incertae sedis</taxon>
        <taxon>Botryosphaeriales</taxon>
        <taxon>Botryosphaeriaceae</taxon>
        <taxon>Botryosphaeria</taxon>
    </lineage>
</organism>
<evidence type="ECO:0000313" key="4">
    <source>
        <dbReference type="Proteomes" id="UP000572817"/>
    </source>
</evidence>
<feature type="compositionally biased region" description="Basic and acidic residues" evidence="1">
    <location>
        <begin position="139"/>
        <end position="161"/>
    </location>
</feature>
<dbReference type="AlphaFoldDB" id="A0A8H4IX38"/>
<feature type="compositionally biased region" description="Basic and acidic residues" evidence="1">
    <location>
        <begin position="1"/>
        <end position="15"/>
    </location>
</feature>
<feature type="domain" description="RNase H type-1" evidence="2">
    <location>
        <begin position="384"/>
        <end position="528"/>
    </location>
</feature>
<feature type="compositionally biased region" description="Basic and acidic residues" evidence="1">
    <location>
        <begin position="257"/>
        <end position="290"/>
    </location>
</feature>
<proteinExistence type="predicted"/>
<dbReference type="InterPro" id="IPR036397">
    <property type="entry name" value="RNaseH_sf"/>
</dbReference>
<reference evidence="3" key="1">
    <citation type="submission" date="2020-04" db="EMBL/GenBank/DDBJ databases">
        <title>Genome Assembly and Annotation of Botryosphaeria dothidea sdau 11-99, a Latent Pathogen of Apple Fruit Ring Rot in China.</title>
        <authorList>
            <person name="Yu C."/>
            <person name="Diao Y."/>
            <person name="Lu Q."/>
            <person name="Zhao J."/>
            <person name="Cui S."/>
            <person name="Peng C."/>
            <person name="He B."/>
            <person name="Liu H."/>
        </authorList>
    </citation>
    <scope>NUCLEOTIDE SEQUENCE [LARGE SCALE GENOMIC DNA]</scope>
    <source>
        <strain evidence="3">Sdau11-99</strain>
    </source>
</reference>
<evidence type="ECO:0000313" key="3">
    <source>
        <dbReference type="EMBL" id="KAF4308806.1"/>
    </source>
</evidence>
<sequence>MPDNHERIERRRSYHGDANTATAADDTDREPQHHSYPWGRHEQRGIEAGRNHSRTPISEWSPGKKNFDRGHSPTPRRRISCPSPGQSATLEHGNSEGASLKLPGRDLTEADSSTGAGASVDDHSRSSRGRSYTSAQNLNHREPQDHESQVRVKHRYGDSPKDRKRRSRSRSPYTWEQRHNNLERVRRTRSLQRFYRDDASRSTPRRYTTRSPEPHRRNSWAPSSLGGLTNRSPTLDTYSSKRAQASTSRRSVPQERPWTETDQLRVGDTPNKHGERKRTERDPREDRKNDGSCPPTVTKAGAAHPPAESPAEPDPMRIQMLAELENKTRPGAETSTVVSVPAFGFALPTVKPESPGPQWPPKIVRILDRHRSNRFGQWADRQYGGRHLYLYPDGSASDGAAGAGIAYRDGDTGEWRGKSIPLLHTGSSDDAEAMAMERCFKIAVERSSRFVTVLTDSLATLMEMEELASLRPVSEYVKERIRAMKEYKRTLDGQGKRIECFKINAHAEKGLLVVGNEHADAWARNARIMAVRELKGAGAPHPNLTQAKPENTEAHKELQKRKNKDVLDRKLRGFQRHEKNMEVIQEGALPGPDVLEHHKRVPETRQKRGIDETTEKSQNSKKPKGGD</sequence>
<evidence type="ECO:0000259" key="2">
    <source>
        <dbReference type="PROSITE" id="PS50879"/>
    </source>
</evidence>
<feature type="compositionally biased region" description="Basic and acidic residues" evidence="1">
    <location>
        <begin position="601"/>
        <end position="615"/>
    </location>
</feature>
<evidence type="ECO:0000256" key="1">
    <source>
        <dbReference type="SAM" id="MobiDB-lite"/>
    </source>
</evidence>
<feature type="compositionally biased region" description="Polar residues" evidence="1">
    <location>
        <begin position="220"/>
        <end position="251"/>
    </location>
</feature>
<feature type="compositionally biased region" description="Low complexity" evidence="1">
    <location>
        <begin position="300"/>
        <end position="310"/>
    </location>
</feature>
<feature type="region of interest" description="Disordered" evidence="1">
    <location>
        <begin position="1"/>
        <end position="314"/>
    </location>
</feature>
<name>A0A8H4IX38_9PEZI</name>
<dbReference type="EMBL" id="WWBZ02000022">
    <property type="protein sequence ID" value="KAF4308806.1"/>
    <property type="molecule type" value="Genomic_DNA"/>
</dbReference>
<dbReference type="Proteomes" id="UP000572817">
    <property type="component" value="Unassembled WGS sequence"/>
</dbReference>
<feature type="compositionally biased region" description="Polar residues" evidence="1">
    <location>
        <begin position="129"/>
        <end position="138"/>
    </location>
</feature>
<comment type="caution">
    <text evidence="3">The sequence shown here is derived from an EMBL/GenBank/DDBJ whole genome shotgun (WGS) entry which is preliminary data.</text>
</comment>
<accession>A0A8H4IX38</accession>